<dbReference type="Gene3D" id="3.90.260.10">
    <property type="entry name" value="Transglutaminase-like"/>
    <property type="match status" value="1"/>
</dbReference>
<protein>
    <submittedName>
        <fullName evidence="5">Coagulation factor XIII A chain</fullName>
    </submittedName>
</protein>
<evidence type="ECO:0000256" key="3">
    <source>
        <dbReference type="PIRSR" id="PIRSR000459-2"/>
    </source>
</evidence>
<dbReference type="FunFam" id="2.60.40.10:FF:000090">
    <property type="entry name" value="Protein-glutamine gamma-glutamyltransferase 2"/>
    <property type="match status" value="1"/>
</dbReference>
<feature type="active site" evidence="2">
    <location>
        <position position="360"/>
    </location>
</feature>
<dbReference type="InterPro" id="IPR008958">
    <property type="entry name" value="Transglutaminase_C"/>
</dbReference>
<feature type="binding site" evidence="3">
    <location>
        <position position="449"/>
    </location>
    <ligand>
        <name>Ca(2+)</name>
        <dbReference type="ChEBI" id="CHEBI:29108"/>
    </ligand>
</feature>
<dbReference type="FunFam" id="3.90.260.10:FF:000002">
    <property type="entry name" value="Erythrocyte membrane protein band 4.2"/>
    <property type="match status" value="1"/>
</dbReference>
<evidence type="ECO:0000256" key="1">
    <source>
        <dbReference type="ARBA" id="ARBA00005968"/>
    </source>
</evidence>
<dbReference type="PANTHER" id="PTHR11590:SF42">
    <property type="entry name" value="COAGULATION FACTOR XIII A CHAIN"/>
    <property type="match status" value="1"/>
</dbReference>
<feature type="binding site" evidence="3">
    <location>
        <position position="454"/>
    </location>
    <ligand>
        <name>Ca(2+)</name>
        <dbReference type="ChEBI" id="CHEBI:29108"/>
    </ligand>
</feature>
<reference evidence="6" key="1">
    <citation type="submission" date="2011-08" db="EMBL/GenBank/DDBJ databases">
        <title>The draft genome of Latimeria chalumnae.</title>
        <authorList>
            <person name="Di Palma F."/>
            <person name="Alfoldi J."/>
            <person name="Johnson J."/>
            <person name="Berlin A."/>
            <person name="Gnerre S."/>
            <person name="Jaffe D."/>
            <person name="MacCallum I."/>
            <person name="Young S."/>
            <person name="Walker B.J."/>
            <person name="Lander E."/>
            <person name="Lindblad-Toh K."/>
        </authorList>
    </citation>
    <scope>NUCLEOTIDE SEQUENCE [LARGE SCALE GENOMIC DNA]</scope>
    <source>
        <strain evidence="6">Wild caught</strain>
    </source>
</reference>
<dbReference type="EMBL" id="AFYH01220418">
    <property type="status" value="NOT_ANNOTATED_CDS"/>
    <property type="molecule type" value="Genomic_DNA"/>
</dbReference>
<dbReference type="OMA" id="FREVPRN"/>
<dbReference type="InterPro" id="IPR001102">
    <property type="entry name" value="Transglutaminase_N"/>
</dbReference>
<feature type="domain" description="Transglutaminase-like" evidence="4">
    <location>
        <begin position="270"/>
        <end position="363"/>
    </location>
</feature>
<dbReference type="PIRSF" id="PIRSF000459">
    <property type="entry name" value="TGM_EBP42"/>
    <property type="match status" value="1"/>
</dbReference>
<feature type="active site" evidence="2">
    <location>
        <position position="337"/>
    </location>
</feature>
<dbReference type="InterPro" id="IPR050779">
    <property type="entry name" value="Transglutaminase"/>
</dbReference>
<dbReference type="EMBL" id="AFYH01220422">
    <property type="status" value="NOT_ANNOTATED_CDS"/>
    <property type="molecule type" value="Genomic_DNA"/>
</dbReference>
<dbReference type="Proteomes" id="UP000008672">
    <property type="component" value="Unassembled WGS sequence"/>
</dbReference>
<dbReference type="Pfam" id="PF00868">
    <property type="entry name" value="Transglut_N"/>
    <property type="match status" value="1"/>
</dbReference>
<dbReference type="Bgee" id="ENSLACG00000004846">
    <property type="expression patterns" value="Expressed in pelvic fin and 5 other cell types or tissues"/>
</dbReference>
<proteinExistence type="inferred from homology"/>
<keyword evidence="3" id="KW-0106">Calcium</keyword>
<keyword evidence="6" id="KW-1185">Reference proteome</keyword>
<comment type="similarity">
    <text evidence="1">Belongs to the transglutaminase superfamily. Transglutaminase family.</text>
</comment>
<dbReference type="InterPro" id="IPR014756">
    <property type="entry name" value="Ig_E-set"/>
</dbReference>
<dbReference type="AlphaFoldDB" id="H3A727"/>
<accession>H3A727</accession>
<dbReference type="GO" id="GO:0046872">
    <property type="term" value="F:metal ion binding"/>
    <property type="evidence" value="ECO:0007669"/>
    <property type="project" value="UniProtKB-KW"/>
</dbReference>
<dbReference type="FunCoup" id="H3A727">
    <property type="interactions" value="258"/>
</dbReference>
<dbReference type="EMBL" id="AFYH01220421">
    <property type="status" value="NOT_ANNOTATED_CDS"/>
    <property type="molecule type" value="Genomic_DNA"/>
</dbReference>
<dbReference type="InterPro" id="IPR038765">
    <property type="entry name" value="Papain-like_cys_pep_sf"/>
</dbReference>
<dbReference type="InterPro" id="IPR002931">
    <property type="entry name" value="Transglutaminase-like"/>
</dbReference>
<dbReference type="InterPro" id="IPR023608">
    <property type="entry name" value="Transglutaminase_animal"/>
</dbReference>
<dbReference type="Pfam" id="PF00927">
    <property type="entry name" value="Transglut_C"/>
    <property type="match status" value="2"/>
</dbReference>
<dbReference type="PANTHER" id="PTHR11590">
    <property type="entry name" value="PROTEIN-GLUTAMINE GAMMA-GLUTAMYLTRANSFERASE"/>
    <property type="match status" value="1"/>
</dbReference>
<dbReference type="SMART" id="SM00460">
    <property type="entry name" value="TGc"/>
    <property type="match status" value="1"/>
</dbReference>
<feature type="binding site" evidence="3">
    <location>
        <position position="402"/>
    </location>
    <ligand>
        <name>Ca(2+)</name>
        <dbReference type="ChEBI" id="CHEBI:29108"/>
    </ligand>
</feature>
<reference evidence="5" key="3">
    <citation type="submission" date="2025-09" db="UniProtKB">
        <authorList>
            <consortium name="Ensembl"/>
        </authorList>
    </citation>
    <scope>IDENTIFICATION</scope>
</reference>
<organism evidence="5 6">
    <name type="scientific">Latimeria chalumnae</name>
    <name type="common">Coelacanth</name>
    <dbReference type="NCBI Taxonomy" id="7897"/>
    <lineage>
        <taxon>Eukaryota</taxon>
        <taxon>Metazoa</taxon>
        <taxon>Chordata</taxon>
        <taxon>Craniata</taxon>
        <taxon>Vertebrata</taxon>
        <taxon>Euteleostomi</taxon>
        <taxon>Coelacanthiformes</taxon>
        <taxon>Coelacanthidae</taxon>
        <taxon>Latimeria</taxon>
    </lineage>
</organism>
<dbReference type="InterPro" id="IPR036238">
    <property type="entry name" value="Transglutaminase_C_sf"/>
</dbReference>
<dbReference type="SUPFAM" id="SSF81296">
    <property type="entry name" value="E set domains"/>
    <property type="match status" value="1"/>
</dbReference>
<dbReference type="EMBL" id="AFYH01220419">
    <property type="status" value="NOT_ANNOTATED_CDS"/>
    <property type="molecule type" value="Genomic_DNA"/>
</dbReference>
<dbReference type="EMBL" id="AFYH01220425">
    <property type="status" value="NOT_ANNOTATED_CDS"/>
    <property type="molecule type" value="Genomic_DNA"/>
</dbReference>
<dbReference type="Pfam" id="PF01841">
    <property type="entry name" value="Transglut_core"/>
    <property type="match status" value="1"/>
</dbReference>
<dbReference type="InterPro" id="IPR013808">
    <property type="entry name" value="Transglutaminase_AS"/>
</dbReference>
<evidence type="ECO:0000313" key="6">
    <source>
        <dbReference type="Proteomes" id="UP000008672"/>
    </source>
</evidence>
<comment type="cofactor">
    <cofactor evidence="3">
        <name>Ca(2+)</name>
        <dbReference type="ChEBI" id="CHEBI:29108"/>
    </cofactor>
    <text evidence="3">Binds 1 Ca(2+) ion per subunit.</text>
</comment>
<evidence type="ECO:0000256" key="2">
    <source>
        <dbReference type="PIRSR" id="PIRSR000459-1"/>
    </source>
</evidence>
<name>H3A727_LATCH</name>
<evidence type="ECO:0000313" key="5">
    <source>
        <dbReference type="Ensembl" id="ENSLACP00000005448.1"/>
    </source>
</evidence>
<dbReference type="PROSITE" id="PS00547">
    <property type="entry name" value="TRANSGLUTAMINASES"/>
    <property type="match status" value="1"/>
</dbReference>
<dbReference type="InterPro" id="IPR036985">
    <property type="entry name" value="Transglutaminase-like_sf"/>
</dbReference>
<dbReference type="SUPFAM" id="SSF54001">
    <property type="entry name" value="Cysteine proteinases"/>
    <property type="match status" value="1"/>
</dbReference>
<dbReference type="SUPFAM" id="SSF49309">
    <property type="entry name" value="Transglutaminase, two C-terminal domains"/>
    <property type="match status" value="2"/>
</dbReference>
<dbReference type="eggNOG" id="ENOG502QQ46">
    <property type="taxonomic scope" value="Eukaryota"/>
</dbReference>
<dbReference type="GO" id="GO:0003810">
    <property type="term" value="F:protein-glutamine gamma-glutamyltransferase activity"/>
    <property type="evidence" value="ECO:0007669"/>
    <property type="project" value="InterPro"/>
</dbReference>
<feature type="active site" evidence="2">
    <location>
        <position position="278"/>
    </location>
</feature>
<dbReference type="GeneTree" id="ENSGT01050000244939"/>
<dbReference type="FunFam" id="2.60.40.10:FF:000171">
    <property type="entry name" value="protein-glutamine gamma-glutamyltransferase 6"/>
    <property type="match status" value="1"/>
</dbReference>
<dbReference type="InParanoid" id="H3A727"/>
<keyword evidence="3" id="KW-0479">Metal-binding</keyword>
<dbReference type="InterPro" id="IPR013783">
    <property type="entry name" value="Ig-like_fold"/>
</dbReference>
<dbReference type="STRING" id="7897.ENSLACP00000005448"/>
<reference evidence="5" key="2">
    <citation type="submission" date="2025-08" db="UniProtKB">
        <authorList>
            <consortium name="Ensembl"/>
        </authorList>
    </citation>
    <scope>IDENTIFICATION</scope>
</reference>
<feature type="binding site" evidence="3">
    <location>
        <position position="400"/>
    </location>
    <ligand>
        <name>Ca(2+)</name>
        <dbReference type="ChEBI" id="CHEBI:29108"/>
    </ligand>
</feature>
<dbReference type="HOGENOM" id="CLU_013435_0_2_1"/>
<sequence>DYLEVWRVNVLKNPEEINKKEHRTDKFICRNLVVRRGQPFQMKITFNRAYNPETDVVWLDILIGRYPDVRKSTWIQVRLNQELEKGKWGTKVVESIDNNVTLSVTSSSDCIVGKFRMYIAVYTSFGIRRTARDRDTDIYVLFNPWSKGEAPRRERERERETVYLCVQITIIQYCLQVHLNERNTRSWGYGSTSDNIQAIRESLYISFRVRMSKEEGGSEVGVKKINAAKINSRDDDGVIVGNWTDNYSYGLAPTAWTGSGDILLQYLSSGASVCYGQCWVFAAVLNTFLRCLGIPGRVVTNFYSAHDNDGNLVMDVVLDEDGKTNKKLTKDTVWNFHCWNECWMARSDLPAGFGGWQVIDATPQETSEGTYRCGPASVHAVKHGHVFFPYDAPFVFAEVNSDIVYWKRMKDGTRTVVKIDSCHIGKMILTKEVGSDERKDITELYKFPEGSNEERLALESAMKYGAKKEKTTSPFPVDVYMEVYTEKNVTISNDVKLTLEFRNNSQEGRAINVFIVGYIVFYTGVKKDAFMDQTLSVVVEPGYFKNVDVHVKAKDYMSHLVEQASLHFIVTARVNETTQILTAQCVVPLRSFKLNLKIDGKPELGNQMSVTVEFQNPLKKPLENVSVRLEGVGLMRTKIKEYSTIPMNESIKWTEMFVPAKPGLRKMIASLDCVALRQVYGEIQIMIN</sequence>
<dbReference type="EMBL" id="AFYH01220423">
    <property type="status" value="NOT_ANNOTATED_CDS"/>
    <property type="molecule type" value="Genomic_DNA"/>
</dbReference>
<dbReference type="Ensembl" id="ENSLACT00000005496.1">
    <property type="protein sequence ID" value="ENSLACP00000005448.1"/>
    <property type="gene ID" value="ENSLACG00000004846.1"/>
</dbReference>
<dbReference type="GO" id="GO:0072378">
    <property type="term" value="P:blood coagulation, fibrin clot formation"/>
    <property type="evidence" value="ECO:0007669"/>
    <property type="project" value="TreeGrafter"/>
</dbReference>
<evidence type="ECO:0000259" key="4">
    <source>
        <dbReference type="SMART" id="SM00460"/>
    </source>
</evidence>
<dbReference type="EMBL" id="AFYH01220424">
    <property type="status" value="NOT_ANNOTATED_CDS"/>
    <property type="molecule type" value="Genomic_DNA"/>
</dbReference>
<dbReference type="Gene3D" id="2.60.40.10">
    <property type="entry name" value="Immunoglobulins"/>
    <property type="match status" value="3"/>
</dbReference>
<gene>
    <name evidence="5" type="primary">F13A1</name>
</gene>
<dbReference type="EMBL" id="AFYH01220420">
    <property type="status" value="NOT_ANNOTATED_CDS"/>
    <property type="molecule type" value="Genomic_DNA"/>
</dbReference>